<accession>A0A6G6ANL7</accession>
<organism evidence="1">
    <name type="scientific">Klebsiella pneumoniae</name>
    <dbReference type="NCBI Taxonomy" id="573"/>
    <lineage>
        <taxon>Bacteria</taxon>
        <taxon>Pseudomonadati</taxon>
        <taxon>Pseudomonadota</taxon>
        <taxon>Gammaproteobacteria</taxon>
        <taxon>Enterobacterales</taxon>
        <taxon>Enterobacteriaceae</taxon>
        <taxon>Klebsiella/Raoultella group</taxon>
        <taxon>Klebsiella</taxon>
        <taxon>Klebsiella pneumoniae complex</taxon>
    </lineage>
</organism>
<dbReference type="EMBL" id="MN175386">
    <property type="protein sequence ID" value="QID23750.1"/>
    <property type="molecule type" value="Genomic_DNA"/>
</dbReference>
<geneLocation type="plasmid" evidence="1">
    <name>pKP-13-14-NDM-9</name>
</geneLocation>
<sequence length="92" mass="10519">MIGHSKRLSVVKRPSCLYDTKNVNSLQRGISIFHNASLPPMRLSQKVTFRQKLLFSVVLQRSHSTTDIVLTKDSTYLMDVSFPQSRGREVIK</sequence>
<name>A0A6G6ANL7_KLEPN</name>
<proteinExistence type="predicted"/>
<reference evidence="1" key="1">
    <citation type="submission" date="2019-07" db="EMBL/GenBank/DDBJ databases">
        <authorList>
            <person name="Cheng J."/>
        </authorList>
    </citation>
    <scope>NUCLEOTIDE SEQUENCE</scope>
    <source>
        <strain evidence="1">KP-13-14</strain>
        <plasmid evidence="1">pKP-13-14-NDM-9</plasmid>
    </source>
</reference>
<dbReference type="AlphaFoldDB" id="A0A6G6ANL7"/>
<keyword evidence="1" id="KW-0614">Plasmid</keyword>
<protein>
    <submittedName>
        <fullName evidence="1">Uncharacterized protein</fullName>
    </submittedName>
</protein>
<evidence type="ECO:0000313" key="1">
    <source>
        <dbReference type="EMBL" id="QID23750.1"/>
    </source>
</evidence>